<organism evidence="2 3">
    <name type="scientific">Coccidioides immitis RMSCC 2394</name>
    <dbReference type="NCBI Taxonomy" id="404692"/>
    <lineage>
        <taxon>Eukaryota</taxon>
        <taxon>Fungi</taxon>
        <taxon>Dikarya</taxon>
        <taxon>Ascomycota</taxon>
        <taxon>Pezizomycotina</taxon>
        <taxon>Eurotiomycetes</taxon>
        <taxon>Eurotiomycetidae</taxon>
        <taxon>Onygenales</taxon>
        <taxon>Onygenaceae</taxon>
        <taxon>Coccidioides</taxon>
    </lineage>
</organism>
<evidence type="ECO:0000313" key="3">
    <source>
        <dbReference type="Proteomes" id="UP000054565"/>
    </source>
</evidence>
<feature type="compositionally biased region" description="Polar residues" evidence="1">
    <location>
        <begin position="63"/>
        <end position="73"/>
    </location>
</feature>
<dbReference type="AlphaFoldDB" id="A0A0J6YBI1"/>
<reference evidence="3" key="1">
    <citation type="journal article" date="2010" name="Genome Res.">
        <title>Population genomic sequencing of Coccidioides fungi reveals recent hybridization and transposon control.</title>
        <authorList>
            <person name="Neafsey D.E."/>
            <person name="Barker B.M."/>
            <person name="Sharpton T.J."/>
            <person name="Stajich J.E."/>
            <person name="Park D.J."/>
            <person name="Whiston E."/>
            <person name="Hung C.-Y."/>
            <person name="McMahan C."/>
            <person name="White J."/>
            <person name="Sykes S."/>
            <person name="Heiman D."/>
            <person name="Young S."/>
            <person name="Zeng Q."/>
            <person name="Abouelleil A."/>
            <person name="Aftuck L."/>
            <person name="Bessette D."/>
            <person name="Brown A."/>
            <person name="FitzGerald M."/>
            <person name="Lui A."/>
            <person name="Macdonald J.P."/>
            <person name="Priest M."/>
            <person name="Orbach M.J."/>
            <person name="Galgiani J.N."/>
            <person name="Kirkland T.N."/>
            <person name="Cole G.T."/>
            <person name="Birren B.W."/>
            <person name="Henn M.R."/>
            <person name="Taylor J.W."/>
            <person name="Rounsley S.D."/>
        </authorList>
    </citation>
    <scope>NUCLEOTIDE SEQUENCE [LARGE SCALE GENOMIC DNA]</scope>
    <source>
        <strain evidence="3">RMSCC 2394</strain>
    </source>
</reference>
<feature type="region of interest" description="Disordered" evidence="1">
    <location>
        <begin position="43"/>
        <end position="85"/>
    </location>
</feature>
<proteinExistence type="predicted"/>
<accession>A0A0J6YBI1</accession>
<evidence type="ECO:0000256" key="1">
    <source>
        <dbReference type="SAM" id="MobiDB-lite"/>
    </source>
</evidence>
<dbReference type="Proteomes" id="UP000054565">
    <property type="component" value="Unassembled WGS sequence"/>
</dbReference>
<sequence length="110" mass="11658">MTLGGVVPLLEALLASEEGADNKSEMSDGVRLERRPWLWLWPGTRSTPGADASKGFAGLETPETGSRGRSPTNDAIGPQPSTPHPLQVMFALTKNATVTSHVASIHDMHG</sequence>
<dbReference type="EMBL" id="DS028095">
    <property type="protein sequence ID" value="KMP05085.1"/>
    <property type="molecule type" value="Genomic_DNA"/>
</dbReference>
<gene>
    <name evidence="2" type="ORF">CIRG_04765</name>
</gene>
<name>A0A0J6YBI1_COCIT</name>
<evidence type="ECO:0000313" key="2">
    <source>
        <dbReference type="EMBL" id="KMP05085.1"/>
    </source>
</evidence>
<protein>
    <submittedName>
        <fullName evidence="2">Uncharacterized protein</fullName>
    </submittedName>
</protein>